<gene>
    <name evidence="1" type="ORF">DBV15_06360</name>
</gene>
<dbReference type="GO" id="GO:0016020">
    <property type="term" value="C:membrane"/>
    <property type="evidence" value="ECO:0007669"/>
    <property type="project" value="InterPro"/>
</dbReference>
<proteinExistence type="predicted"/>
<dbReference type="STRING" id="300112.A0A4S2L1P1"/>
<dbReference type="SUPFAM" id="SSF49313">
    <property type="entry name" value="Cadherin-like"/>
    <property type="match status" value="1"/>
</dbReference>
<dbReference type="GO" id="GO:0005509">
    <property type="term" value="F:calcium ion binding"/>
    <property type="evidence" value="ECO:0007669"/>
    <property type="project" value="InterPro"/>
</dbReference>
<evidence type="ECO:0008006" key="3">
    <source>
        <dbReference type="Google" id="ProtNLM"/>
    </source>
</evidence>
<dbReference type="EMBL" id="QBLH01000326">
    <property type="protein sequence ID" value="TGZ56595.1"/>
    <property type="molecule type" value="Genomic_DNA"/>
</dbReference>
<dbReference type="Proteomes" id="UP000310200">
    <property type="component" value="Unassembled WGS sequence"/>
</dbReference>
<reference evidence="1 2" key="1">
    <citation type="journal article" date="2019" name="Philos. Trans. R. Soc. Lond., B, Biol. Sci.">
        <title>Ant behaviour and brain gene expression of defending hosts depend on the ecological success of the intruding social parasite.</title>
        <authorList>
            <person name="Kaur R."/>
            <person name="Stoldt M."/>
            <person name="Jongepier E."/>
            <person name="Feldmeyer B."/>
            <person name="Menzel F."/>
            <person name="Bornberg-Bauer E."/>
            <person name="Foitzik S."/>
        </authorList>
    </citation>
    <scope>NUCLEOTIDE SEQUENCE [LARGE SCALE GENOMIC DNA]</scope>
    <source>
        <tissue evidence="1">Whole body</tissue>
    </source>
</reference>
<organism evidence="1 2">
    <name type="scientific">Temnothorax longispinosus</name>
    <dbReference type="NCBI Taxonomy" id="300112"/>
    <lineage>
        <taxon>Eukaryota</taxon>
        <taxon>Metazoa</taxon>
        <taxon>Ecdysozoa</taxon>
        <taxon>Arthropoda</taxon>
        <taxon>Hexapoda</taxon>
        <taxon>Insecta</taxon>
        <taxon>Pterygota</taxon>
        <taxon>Neoptera</taxon>
        <taxon>Endopterygota</taxon>
        <taxon>Hymenoptera</taxon>
        <taxon>Apocrita</taxon>
        <taxon>Aculeata</taxon>
        <taxon>Formicoidea</taxon>
        <taxon>Formicidae</taxon>
        <taxon>Myrmicinae</taxon>
        <taxon>Temnothorax</taxon>
    </lineage>
</organism>
<keyword evidence="2" id="KW-1185">Reference proteome</keyword>
<accession>A0A4S2L1P1</accession>
<sequence>MALVPGSPVETDLIVEPATGEIRTRVPLDRETRPSYSLVALPSVRVVITVLDENDNACLLYTSRCV</sequence>
<evidence type="ECO:0000313" key="1">
    <source>
        <dbReference type="EMBL" id="TGZ56595.1"/>
    </source>
</evidence>
<evidence type="ECO:0000313" key="2">
    <source>
        <dbReference type="Proteomes" id="UP000310200"/>
    </source>
</evidence>
<dbReference type="Gene3D" id="2.60.40.60">
    <property type="entry name" value="Cadherins"/>
    <property type="match status" value="1"/>
</dbReference>
<comment type="caution">
    <text evidence="1">The sequence shown here is derived from an EMBL/GenBank/DDBJ whole genome shotgun (WGS) entry which is preliminary data.</text>
</comment>
<dbReference type="CDD" id="cd11304">
    <property type="entry name" value="Cadherin_repeat"/>
    <property type="match status" value="1"/>
</dbReference>
<name>A0A4S2L1P1_9HYME</name>
<protein>
    <recommendedName>
        <fullName evidence="3">Cadherin domain-containing protein</fullName>
    </recommendedName>
</protein>
<dbReference type="AlphaFoldDB" id="A0A4S2L1P1"/>
<dbReference type="InterPro" id="IPR015919">
    <property type="entry name" value="Cadherin-like_sf"/>
</dbReference>